<dbReference type="KEGG" id="cfem:HCR03_16010"/>
<dbReference type="InterPro" id="IPR036569">
    <property type="entry name" value="RpiB_LacA_LacB_sf"/>
</dbReference>
<dbReference type="GO" id="GO:0004751">
    <property type="term" value="F:ribose-5-phosphate isomerase activity"/>
    <property type="evidence" value="ECO:0007669"/>
    <property type="project" value="UniProtKB-EC"/>
</dbReference>
<dbReference type="EC" id="5.3.1.6" evidence="3 4"/>
<keyword evidence="2 3" id="KW-0413">Isomerase</keyword>
<dbReference type="PIRSF" id="PIRSF005384">
    <property type="entry name" value="RpiB_LacA_B"/>
    <property type="match status" value="1"/>
</dbReference>
<accession>A0A6N8HWQ7</accession>
<reference evidence="4 6" key="2">
    <citation type="submission" date="2020-08" db="EMBL/GenBank/DDBJ databases">
        <title>The isolate Caproiciproducens sp. 7D4C2 produces n-caproate at mildly acidic conditions from hexoses: genome and rBOX comparison with related strains and chain-elongating bacteria.</title>
        <authorList>
            <person name="Esquivel-Elizondo S."/>
            <person name="Bagci C."/>
            <person name="Temovska M."/>
            <person name="Jeon B.S."/>
            <person name="Bessarab I."/>
            <person name="Williams R.B.H."/>
            <person name="Huson D.H."/>
            <person name="Angenent L.T."/>
        </authorList>
    </citation>
    <scope>NUCLEOTIDE SEQUENCE [LARGE SCALE GENOMIC DNA]</scope>
    <source>
        <strain evidence="4 6">7D4C2</strain>
    </source>
</reference>
<dbReference type="Pfam" id="PF02502">
    <property type="entry name" value="LacAB_rpiB"/>
    <property type="match status" value="1"/>
</dbReference>
<proteinExistence type="inferred from homology"/>
<dbReference type="EMBL" id="VWXL01000019">
    <property type="protein sequence ID" value="MVB10098.1"/>
    <property type="molecule type" value="Genomic_DNA"/>
</dbReference>
<evidence type="ECO:0000313" key="5">
    <source>
        <dbReference type="Proteomes" id="UP000469440"/>
    </source>
</evidence>
<accession>A0A7G8T980</accession>
<dbReference type="Gene3D" id="3.40.1400.10">
    <property type="entry name" value="Sugar-phosphate isomerase, RpiB/LacA/LacB"/>
    <property type="match status" value="1"/>
</dbReference>
<keyword evidence="5" id="KW-1185">Reference proteome</keyword>
<dbReference type="NCBIfam" id="TIGR01120">
    <property type="entry name" value="rpiB"/>
    <property type="match status" value="1"/>
</dbReference>
<evidence type="ECO:0000313" key="3">
    <source>
        <dbReference type="EMBL" id="MVB10098.1"/>
    </source>
</evidence>
<dbReference type="SUPFAM" id="SSF89623">
    <property type="entry name" value="Ribose/Galactose isomerase RpiB/AlsB"/>
    <property type="match status" value="1"/>
</dbReference>
<organism evidence="3 5">
    <name type="scientific">Caproicibacter fermentans</name>
    <dbReference type="NCBI Taxonomy" id="2576756"/>
    <lineage>
        <taxon>Bacteria</taxon>
        <taxon>Bacillati</taxon>
        <taxon>Bacillota</taxon>
        <taxon>Clostridia</taxon>
        <taxon>Eubacteriales</taxon>
        <taxon>Acutalibacteraceae</taxon>
        <taxon>Caproicibacter</taxon>
    </lineage>
</organism>
<dbReference type="PANTHER" id="PTHR43732:SF1">
    <property type="entry name" value="RIBOSE 5-PHOSPHATE ISOMERASE"/>
    <property type="match status" value="1"/>
</dbReference>
<dbReference type="InterPro" id="IPR051812">
    <property type="entry name" value="SPI_LacAB/RpiB"/>
</dbReference>
<evidence type="ECO:0000313" key="6">
    <source>
        <dbReference type="Proteomes" id="UP000515909"/>
    </source>
</evidence>
<comment type="similarity">
    <text evidence="1">Belongs to the LacAB/RpiB family.</text>
</comment>
<dbReference type="InterPro" id="IPR004785">
    <property type="entry name" value="RpiB"/>
</dbReference>
<dbReference type="RefSeq" id="WP_066642295.1">
    <property type="nucleotide sequence ID" value="NZ_CP060286.1"/>
</dbReference>
<reference evidence="3 5" key="1">
    <citation type="submission" date="2019-09" db="EMBL/GenBank/DDBJ databases">
        <title>Genome sequence of Clostridium sp. EA1.</title>
        <authorList>
            <person name="Poehlein A."/>
            <person name="Bengelsdorf F.R."/>
            <person name="Daniel R."/>
        </authorList>
    </citation>
    <scope>NUCLEOTIDE SEQUENCE [LARGE SCALE GENOMIC DNA]</scope>
    <source>
        <strain evidence="3 5">EA1</strain>
    </source>
</reference>
<name>A0A6N8HWQ7_9FIRM</name>
<dbReference type="NCBIfam" id="NF004051">
    <property type="entry name" value="PRK05571.1"/>
    <property type="match status" value="1"/>
</dbReference>
<dbReference type="GO" id="GO:0005975">
    <property type="term" value="P:carbohydrate metabolic process"/>
    <property type="evidence" value="ECO:0007669"/>
    <property type="project" value="InterPro"/>
</dbReference>
<evidence type="ECO:0000256" key="1">
    <source>
        <dbReference type="ARBA" id="ARBA00008754"/>
    </source>
</evidence>
<dbReference type="OrthoDB" id="1778624at2"/>
<protein>
    <submittedName>
        <fullName evidence="4">Ribose 5-phosphate isomerase B</fullName>
        <ecNumber evidence="3 4">5.3.1.6</ecNumber>
    </submittedName>
    <submittedName>
        <fullName evidence="3">Ribose-5-P isomerase B</fullName>
    </submittedName>
</protein>
<dbReference type="NCBIfam" id="TIGR00689">
    <property type="entry name" value="rpiB_lacA_lacB"/>
    <property type="match status" value="1"/>
</dbReference>
<sequence length="154" mass="16685">MNRNTVVIGCDNAAVELKKTIAGYLEEKGCRVENVGCDESGDPTNYPTVAKRLCRKIIDSGYNKRGILICGTGIGMAMCANKFRGIRAAVCHDAYSAERAALSNNANVLCMGARVIGPELAKKIVDEWLPLEFKGGRSTVKLEEISGIEAENFR</sequence>
<gene>
    <name evidence="3" type="primary">rpiB_1</name>
    <name evidence="4" type="synonym">rpiB</name>
    <name evidence="3" type="ORF">CAFE_07720</name>
    <name evidence="4" type="ORF">HCR03_16010</name>
</gene>
<dbReference type="PANTHER" id="PTHR43732">
    <property type="entry name" value="RIBOSE 5-PHOSPHATE ISOMERASE-RELATED"/>
    <property type="match status" value="1"/>
</dbReference>
<dbReference type="AlphaFoldDB" id="A0A6N8HWQ7"/>
<dbReference type="Proteomes" id="UP000469440">
    <property type="component" value="Unassembled WGS sequence"/>
</dbReference>
<dbReference type="Proteomes" id="UP000515909">
    <property type="component" value="Chromosome"/>
</dbReference>
<evidence type="ECO:0000313" key="4">
    <source>
        <dbReference type="EMBL" id="QNK40171.1"/>
    </source>
</evidence>
<dbReference type="InterPro" id="IPR003500">
    <property type="entry name" value="RpiB_LacA_LacB"/>
</dbReference>
<evidence type="ECO:0000256" key="2">
    <source>
        <dbReference type="ARBA" id="ARBA00023235"/>
    </source>
</evidence>
<dbReference type="EMBL" id="CP060286">
    <property type="protein sequence ID" value="QNK40171.1"/>
    <property type="molecule type" value="Genomic_DNA"/>
</dbReference>